<dbReference type="PROSITE" id="PS50885">
    <property type="entry name" value="HAMP"/>
    <property type="match status" value="1"/>
</dbReference>
<dbReference type="InterPro" id="IPR004089">
    <property type="entry name" value="MCPsignal_dom"/>
</dbReference>
<evidence type="ECO:0000256" key="8">
    <source>
        <dbReference type="ARBA" id="ARBA00029447"/>
    </source>
</evidence>
<dbReference type="AlphaFoldDB" id="A0A166KCZ4"/>
<keyword evidence="7 9" id="KW-0807">Transducer</keyword>
<evidence type="ECO:0000256" key="3">
    <source>
        <dbReference type="ARBA" id="ARBA00022500"/>
    </source>
</evidence>
<dbReference type="SMART" id="SM00304">
    <property type="entry name" value="HAMP"/>
    <property type="match status" value="2"/>
</dbReference>
<keyword evidence="5 11" id="KW-1133">Transmembrane helix</keyword>
<dbReference type="EMBL" id="LWAJ01000058">
    <property type="protein sequence ID" value="KZL50929.1"/>
    <property type="molecule type" value="Genomic_DNA"/>
</dbReference>
<evidence type="ECO:0000256" key="2">
    <source>
        <dbReference type="ARBA" id="ARBA00022475"/>
    </source>
</evidence>
<evidence type="ECO:0000256" key="1">
    <source>
        <dbReference type="ARBA" id="ARBA00004651"/>
    </source>
</evidence>
<dbReference type="Pfam" id="PF00015">
    <property type="entry name" value="MCPsignal"/>
    <property type="match status" value="1"/>
</dbReference>
<evidence type="ECO:0000256" key="4">
    <source>
        <dbReference type="ARBA" id="ARBA00022692"/>
    </source>
</evidence>
<comment type="similarity">
    <text evidence="8">Belongs to the methyl-accepting chemotaxis (MCP) protein family.</text>
</comment>
<evidence type="ECO:0000259" key="12">
    <source>
        <dbReference type="PROSITE" id="PS50111"/>
    </source>
</evidence>
<dbReference type="Gene3D" id="1.10.8.500">
    <property type="entry name" value="HAMP domain in histidine kinase"/>
    <property type="match status" value="1"/>
</dbReference>
<evidence type="ECO:0000256" key="10">
    <source>
        <dbReference type="SAM" id="Coils"/>
    </source>
</evidence>
<feature type="domain" description="HAMP" evidence="13">
    <location>
        <begin position="406"/>
        <end position="457"/>
    </location>
</feature>
<dbReference type="InterPro" id="IPR033479">
    <property type="entry name" value="dCache_1"/>
</dbReference>
<accession>A0A166KCZ4</accession>
<organism evidence="14 15">
    <name type="scientific">Nodularia spumigena CENA596</name>
    <dbReference type="NCBI Taxonomy" id="1819295"/>
    <lineage>
        <taxon>Bacteria</taxon>
        <taxon>Bacillati</taxon>
        <taxon>Cyanobacteriota</taxon>
        <taxon>Cyanophyceae</taxon>
        <taxon>Nostocales</taxon>
        <taxon>Nodulariaceae</taxon>
        <taxon>Nodularia</taxon>
    </lineage>
</organism>
<evidence type="ECO:0000256" key="6">
    <source>
        <dbReference type="ARBA" id="ARBA00023136"/>
    </source>
</evidence>
<proteinExistence type="inferred from homology"/>
<dbReference type="GO" id="GO:0006935">
    <property type="term" value="P:chemotaxis"/>
    <property type="evidence" value="ECO:0007669"/>
    <property type="project" value="UniProtKB-KW"/>
</dbReference>
<keyword evidence="3" id="KW-0145">Chemotaxis</keyword>
<keyword evidence="2" id="KW-1003">Cell membrane</keyword>
<comment type="subcellular location">
    <subcellularLocation>
        <location evidence="1">Cell membrane</location>
        <topology evidence="1">Multi-pass membrane protein</topology>
    </subcellularLocation>
</comment>
<feature type="coiled-coil region" evidence="10">
    <location>
        <begin position="613"/>
        <end position="640"/>
    </location>
</feature>
<dbReference type="PROSITE" id="PS50111">
    <property type="entry name" value="CHEMOTAXIS_TRANSDUC_2"/>
    <property type="match status" value="1"/>
</dbReference>
<dbReference type="Gene3D" id="1.10.287.950">
    <property type="entry name" value="Methyl-accepting chemotaxis protein"/>
    <property type="match status" value="1"/>
</dbReference>
<dbReference type="CDD" id="cd11386">
    <property type="entry name" value="MCP_signal"/>
    <property type="match status" value="1"/>
</dbReference>
<dbReference type="PANTHER" id="PTHR32089:SF114">
    <property type="entry name" value="METHYL-ACCEPTING CHEMOTAXIS PROTEIN MCPB"/>
    <property type="match status" value="1"/>
</dbReference>
<feature type="transmembrane region" description="Helical" evidence="11">
    <location>
        <begin position="50"/>
        <end position="72"/>
    </location>
</feature>
<evidence type="ECO:0000256" key="11">
    <source>
        <dbReference type="SAM" id="Phobius"/>
    </source>
</evidence>
<name>A0A166KCZ4_NODSP</name>
<dbReference type="SUPFAM" id="SSF158472">
    <property type="entry name" value="HAMP domain-like"/>
    <property type="match status" value="1"/>
</dbReference>
<dbReference type="SUPFAM" id="SSF58104">
    <property type="entry name" value="Methyl-accepting chemotaxis protein (MCP) signaling domain"/>
    <property type="match status" value="1"/>
</dbReference>
<dbReference type="SMART" id="SM00283">
    <property type="entry name" value="MA"/>
    <property type="match status" value="1"/>
</dbReference>
<dbReference type="GO" id="GO:0005886">
    <property type="term" value="C:plasma membrane"/>
    <property type="evidence" value="ECO:0007669"/>
    <property type="project" value="UniProtKB-SubCell"/>
</dbReference>
<keyword evidence="10" id="KW-0175">Coiled coil</keyword>
<dbReference type="Proteomes" id="UP000076555">
    <property type="component" value="Unassembled WGS sequence"/>
</dbReference>
<dbReference type="InterPro" id="IPR003660">
    <property type="entry name" value="HAMP_dom"/>
</dbReference>
<comment type="caution">
    <text evidence="14">The sequence shown here is derived from an EMBL/GenBank/DDBJ whole genome shotgun (WGS) entry which is preliminary data.</text>
</comment>
<sequence length="735" mass="79848">MYADLLISSQKVTDGQVELLSKYNKNTANNYHRNYVVGYFQGLSLIKKTAILAIAMTTLPIFGMGAIAYSLAHKSVTRQMNQSHAATATRLAEQINRLMLGRYADIQIIAKSPFFTNSRVNRNTTNSQKQAFLDSFVKTHKAYSSIAIFEPAGNLIVQSTDANLDNGKNAEDFEGILAKDAVVISQPEKSVINITAPIKDAFTEQPIAVVSARMSVKSLEEVMKNYTANGTEYYLLDSSGKVFLTPQTELLGAESPGLAKLIATNPNNNFTTIHTINQKPKLISYVPSGKLDGLPDLNWQLLLTTDTAIAFAPQKQLWQTIAIATVLLALIAGAIALWLAKLTTQPILNGAEALSRLAQGEFNIRWHTSREDEVKVISDKFNQIALQLQVLKQQTVRNTGETVSEQTLQIQLLELLNQVEGAARGDLTVRAEVTDGEIGTVSDFFNSIVENLRDIVTQVKQTATQVNSAIGADEAAIRQLAEDAITQAAEINRTLDAVDQMTDFMENVAENAQKAAIIANSAAHTATKSGQAMDLTVQNILGLRETVDDTAKKVKRLGESSQQISRVVSLINQIATHTNLLAINAGIQAARAGEEGEGFAVVAEEVAELAVRSASATQEIEQIVQNIQRETSELAQAMEIGTSQVVEGTQVVEQAKQSLSQILDVSQQINFLLQSISTATASQLQTSQAVNELMQDIAAISQRTSDSSCVVSESLHQTVEISQQLQETVETFKVS</sequence>
<dbReference type="CDD" id="cd06225">
    <property type="entry name" value="HAMP"/>
    <property type="match status" value="1"/>
</dbReference>
<dbReference type="Gene3D" id="3.30.450.20">
    <property type="entry name" value="PAS domain"/>
    <property type="match status" value="1"/>
</dbReference>
<dbReference type="GO" id="GO:0007165">
    <property type="term" value="P:signal transduction"/>
    <property type="evidence" value="ECO:0007669"/>
    <property type="project" value="UniProtKB-KW"/>
</dbReference>
<protein>
    <submittedName>
        <fullName evidence="14">Chemotaxis protein</fullName>
    </submittedName>
</protein>
<feature type="domain" description="Methyl-accepting transducer" evidence="12">
    <location>
        <begin position="462"/>
        <end position="698"/>
    </location>
</feature>
<dbReference type="PANTHER" id="PTHR32089">
    <property type="entry name" value="METHYL-ACCEPTING CHEMOTAXIS PROTEIN MCPB"/>
    <property type="match status" value="1"/>
</dbReference>
<evidence type="ECO:0000313" key="15">
    <source>
        <dbReference type="Proteomes" id="UP000076555"/>
    </source>
</evidence>
<keyword evidence="4 11" id="KW-0812">Transmembrane</keyword>
<evidence type="ECO:0000256" key="5">
    <source>
        <dbReference type="ARBA" id="ARBA00022989"/>
    </source>
</evidence>
<keyword evidence="6 11" id="KW-0472">Membrane</keyword>
<evidence type="ECO:0000313" key="14">
    <source>
        <dbReference type="EMBL" id="KZL50929.1"/>
    </source>
</evidence>
<evidence type="ECO:0000256" key="7">
    <source>
        <dbReference type="ARBA" id="ARBA00023224"/>
    </source>
</evidence>
<reference evidence="14 15" key="1">
    <citation type="submission" date="2016-04" db="EMBL/GenBank/DDBJ databases">
        <title>Draft Genome Assembly of the Bloom-forming Cyanobacterium Nodularia spumigena Strain CENA596 in Shrimp Production Ponds.</title>
        <authorList>
            <person name="Popin R.V."/>
            <person name="Rigonato J."/>
            <person name="Abreu V.A."/>
            <person name="Andreote A.P."/>
            <person name="Silveira S.B."/>
            <person name="Odebrecht C."/>
            <person name="Fiore M.F."/>
        </authorList>
    </citation>
    <scope>NUCLEOTIDE SEQUENCE [LARGE SCALE GENOMIC DNA]</scope>
    <source>
        <strain evidence="14 15">CENA596</strain>
    </source>
</reference>
<evidence type="ECO:0000256" key="9">
    <source>
        <dbReference type="PROSITE-ProRule" id="PRU00284"/>
    </source>
</evidence>
<feature type="transmembrane region" description="Helical" evidence="11">
    <location>
        <begin position="321"/>
        <end position="340"/>
    </location>
</feature>
<dbReference type="Pfam" id="PF02743">
    <property type="entry name" value="dCache_1"/>
    <property type="match status" value="1"/>
</dbReference>
<gene>
    <name evidence="14" type="ORF">A2T98_04880</name>
</gene>
<evidence type="ECO:0000259" key="13">
    <source>
        <dbReference type="PROSITE" id="PS50885"/>
    </source>
</evidence>